<sequence>MEGGSSKLLGTLPIIRRYKGGACWEAQTPPFTLLSLVLTSFQRFISLMVGDKRNVQFQIKSFLST</sequence>
<proteinExistence type="predicted"/>
<organism evidence="1">
    <name type="scientific">Xenorhabdus bovienii str. kraussei Becker Underwood</name>
    <dbReference type="NCBI Taxonomy" id="1398204"/>
    <lineage>
        <taxon>Bacteria</taxon>
        <taxon>Pseudomonadati</taxon>
        <taxon>Pseudomonadota</taxon>
        <taxon>Gammaproteobacteria</taxon>
        <taxon>Enterobacterales</taxon>
        <taxon>Morganellaceae</taxon>
        <taxon>Xenorhabdus</taxon>
    </lineage>
</organism>
<accession>A0A077PWE6</accession>
<name>A0A077PWE6_XENBV</name>
<dbReference type="Proteomes" id="UP000028493">
    <property type="component" value="Unassembled WGS sequence"/>
</dbReference>
<evidence type="ECO:0000313" key="1">
    <source>
        <dbReference type="EMBL" id="CDH24169.1"/>
    </source>
</evidence>
<gene>
    <name evidence="1" type="ORF">XBKB1_2460002</name>
</gene>
<protein>
    <submittedName>
        <fullName evidence="1">Uncharacterized protein</fullName>
    </submittedName>
</protein>
<dbReference type="EMBL" id="CBSZ010000164">
    <property type="protein sequence ID" value="CDH24169.1"/>
    <property type="molecule type" value="Genomic_DNA"/>
</dbReference>
<reference evidence="1" key="1">
    <citation type="submission" date="2013-07" db="EMBL/GenBank/DDBJ databases">
        <title>Sub-species coevolution in mutualistic symbiosis.</title>
        <authorList>
            <person name="Murfin K."/>
            <person name="Klassen J."/>
            <person name="Lee M."/>
            <person name="Forst S."/>
            <person name="Stock P."/>
            <person name="Goodrich-Blair H."/>
        </authorList>
    </citation>
    <scope>NUCLEOTIDE SEQUENCE [LARGE SCALE GENOMIC DNA]</scope>
    <source>
        <strain evidence="1">Kraussei Becker Underwood</strain>
    </source>
</reference>
<dbReference type="HOGENOM" id="CLU_2848861_0_0_6"/>
<comment type="caution">
    <text evidence="1">The sequence shown here is derived from an EMBL/GenBank/DDBJ whole genome shotgun (WGS) entry which is preliminary data.</text>
</comment>
<dbReference type="AlphaFoldDB" id="A0A077PWE6"/>